<evidence type="ECO:0000313" key="7">
    <source>
        <dbReference type="Proteomes" id="UP000813463"/>
    </source>
</evidence>
<feature type="domain" description="EF-hand" evidence="6">
    <location>
        <begin position="142"/>
        <end position="177"/>
    </location>
</feature>
<organism evidence="7 8">
    <name type="scientific">Spinacia oleracea</name>
    <name type="common">Spinach</name>
    <dbReference type="NCBI Taxonomy" id="3562"/>
    <lineage>
        <taxon>Eukaryota</taxon>
        <taxon>Viridiplantae</taxon>
        <taxon>Streptophyta</taxon>
        <taxon>Embryophyta</taxon>
        <taxon>Tracheophyta</taxon>
        <taxon>Spermatophyta</taxon>
        <taxon>Magnoliopsida</taxon>
        <taxon>eudicotyledons</taxon>
        <taxon>Gunneridae</taxon>
        <taxon>Pentapetalae</taxon>
        <taxon>Caryophyllales</taxon>
        <taxon>Chenopodiaceae</taxon>
        <taxon>Chenopodioideae</taxon>
        <taxon>Anserineae</taxon>
        <taxon>Spinacia</taxon>
    </lineage>
</organism>
<dbReference type="CDD" id="cd00051">
    <property type="entry name" value="EFh"/>
    <property type="match status" value="1"/>
</dbReference>
<dbReference type="SUPFAM" id="SSF47473">
    <property type="entry name" value="EF-hand"/>
    <property type="match status" value="1"/>
</dbReference>
<dbReference type="AlphaFoldDB" id="A0A9R0K4X1"/>
<keyword evidence="2" id="KW-0479">Metal-binding</keyword>
<dbReference type="Gene3D" id="1.10.238.10">
    <property type="entry name" value="EF-hand"/>
    <property type="match status" value="2"/>
</dbReference>
<feature type="region of interest" description="Disordered" evidence="5">
    <location>
        <begin position="36"/>
        <end position="61"/>
    </location>
</feature>
<dbReference type="PROSITE" id="PS50222">
    <property type="entry name" value="EF_HAND_2"/>
    <property type="match status" value="4"/>
</dbReference>
<dbReference type="Proteomes" id="UP000813463">
    <property type="component" value="Chromosome 3"/>
</dbReference>
<evidence type="ECO:0000256" key="3">
    <source>
        <dbReference type="ARBA" id="ARBA00022737"/>
    </source>
</evidence>
<dbReference type="PANTHER" id="PTHR10891">
    <property type="entry name" value="EF-HAND CALCIUM-BINDING DOMAIN CONTAINING PROTEIN"/>
    <property type="match status" value="1"/>
</dbReference>
<dbReference type="GO" id="GO:0005737">
    <property type="term" value="C:cytoplasm"/>
    <property type="evidence" value="ECO:0007669"/>
    <property type="project" value="UniProtKB-ARBA"/>
</dbReference>
<comment type="function">
    <text evidence="1">Potential calcium sensor.</text>
</comment>
<dbReference type="OrthoDB" id="26525at2759"/>
<evidence type="ECO:0000313" key="8">
    <source>
        <dbReference type="RefSeq" id="XP_021858610.1"/>
    </source>
</evidence>
<keyword evidence="4" id="KW-0106">Calcium</keyword>
<dbReference type="RefSeq" id="XP_021858610.1">
    <property type="nucleotide sequence ID" value="XM_022002918.2"/>
</dbReference>
<proteinExistence type="predicted"/>
<reference evidence="7" key="1">
    <citation type="journal article" date="2021" name="Nat. Commun.">
        <title>Genomic analyses provide insights into spinach domestication and the genetic basis of agronomic traits.</title>
        <authorList>
            <person name="Cai X."/>
            <person name="Sun X."/>
            <person name="Xu C."/>
            <person name="Sun H."/>
            <person name="Wang X."/>
            <person name="Ge C."/>
            <person name="Zhang Z."/>
            <person name="Wang Q."/>
            <person name="Fei Z."/>
            <person name="Jiao C."/>
            <person name="Wang Q."/>
        </authorList>
    </citation>
    <scope>NUCLEOTIDE SEQUENCE [LARGE SCALE GENOMIC DNA]</scope>
    <source>
        <strain evidence="7">cv. Varoflay</strain>
    </source>
</reference>
<sequence>MPTISLSFPSLLNSPISSYFLPNTTTTTTTTTITTATTTNTPECPLSPSPSPPPPQLQKPNNKAMDAVELRRVFDMFDQNGDGRITMGELRGSLKNMGIFVPETDLAQMIGSIDVNGDGCVDGDEFQALYSLIMEREEDDQSDEEDMKEAFNVFDKNGDGFISVDELRSVLASLGLNQGRDLEDCKLMIMKVDVDGDGMVSFKEFKRMMKQGGFATLN</sequence>
<keyword evidence="3" id="KW-0677">Repeat</keyword>
<dbReference type="InterPro" id="IPR011992">
    <property type="entry name" value="EF-hand-dom_pair"/>
</dbReference>
<feature type="domain" description="EF-hand" evidence="6">
    <location>
        <begin position="180"/>
        <end position="215"/>
    </location>
</feature>
<dbReference type="InterPro" id="IPR039647">
    <property type="entry name" value="EF_hand_pair_protein_CML-like"/>
</dbReference>
<dbReference type="GO" id="GO:0005509">
    <property type="term" value="F:calcium ion binding"/>
    <property type="evidence" value="ECO:0000318"/>
    <property type="project" value="GO_Central"/>
</dbReference>
<gene>
    <name evidence="8" type="primary">LOC110797795</name>
</gene>
<evidence type="ECO:0000256" key="1">
    <source>
        <dbReference type="ARBA" id="ARBA00003291"/>
    </source>
</evidence>
<dbReference type="GeneID" id="110797795"/>
<name>A0A9R0K4X1_SPIOL</name>
<dbReference type="InterPro" id="IPR018247">
    <property type="entry name" value="EF_Hand_1_Ca_BS"/>
</dbReference>
<accession>A0A9R0K4X1</accession>
<dbReference type="KEGG" id="soe:110797795"/>
<evidence type="ECO:0000256" key="5">
    <source>
        <dbReference type="SAM" id="MobiDB-lite"/>
    </source>
</evidence>
<feature type="domain" description="EF-hand" evidence="6">
    <location>
        <begin position="101"/>
        <end position="136"/>
    </location>
</feature>
<dbReference type="PROSITE" id="PS00018">
    <property type="entry name" value="EF_HAND_1"/>
    <property type="match status" value="4"/>
</dbReference>
<evidence type="ECO:0000256" key="2">
    <source>
        <dbReference type="ARBA" id="ARBA00022723"/>
    </source>
</evidence>
<dbReference type="InterPro" id="IPR002048">
    <property type="entry name" value="EF_hand_dom"/>
</dbReference>
<reference evidence="8" key="2">
    <citation type="submission" date="2025-08" db="UniProtKB">
        <authorList>
            <consortium name="RefSeq"/>
        </authorList>
    </citation>
    <scope>IDENTIFICATION</scope>
    <source>
        <tissue evidence="8">Leaf</tissue>
    </source>
</reference>
<dbReference type="SMART" id="SM00054">
    <property type="entry name" value="EFh"/>
    <property type="match status" value="4"/>
</dbReference>
<protein>
    <submittedName>
        <fullName evidence="8">Calmodulin-like protein 3</fullName>
    </submittedName>
</protein>
<keyword evidence="7" id="KW-1185">Reference proteome</keyword>
<feature type="domain" description="EF-hand" evidence="6">
    <location>
        <begin position="65"/>
        <end position="100"/>
    </location>
</feature>
<dbReference type="FunFam" id="1.10.238.10:FF:000089">
    <property type="entry name" value="calmodulin-like protein 3"/>
    <property type="match status" value="1"/>
</dbReference>
<feature type="compositionally biased region" description="Pro residues" evidence="5">
    <location>
        <begin position="45"/>
        <end position="57"/>
    </location>
</feature>
<dbReference type="Pfam" id="PF13499">
    <property type="entry name" value="EF-hand_7"/>
    <property type="match status" value="2"/>
</dbReference>
<evidence type="ECO:0000259" key="6">
    <source>
        <dbReference type="PROSITE" id="PS50222"/>
    </source>
</evidence>
<evidence type="ECO:0000256" key="4">
    <source>
        <dbReference type="ARBA" id="ARBA00022837"/>
    </source>
</evidence>